<dbReference type="RefSeq" id="WP_068241075.1">
    <property type="nucleotide sequence ID" value="NZ_LPUY01000035.1"/>
</dbReference>
<dbReference type="PANTHER" id="PTHR34387:SF2">
    <property type="entry name" value="SLR1258 PROTEIN"/>
    <property type="match status" value="1"/>
</dbReference>
<keyword evidence="1" id="KW-0732">Signal</keyword>
<evidence type="ECO:0000313" key="2">
    <source>
        <dbReference type="EMBL" id="KUP94029.1"/>
    </source>
</evidence>
<protein>
    <submittedName>
        <fullName evidence="2">26 kDa periplasmic immunogenic protein</fullName>
    </submittedName>
</protein>
<proteinExistence type="predicted"/>
<gene>
    <name evidence="2" type="ORF">TRIHO_10910</name>
</gene>
<dbReference type="InterPro" id="IPR052022">
    <property type="entry name" value="26kDa_periplasmic_antigen"/>
</dbReference>
<evidence type="ECO:0000256" key="1">
    <source>
        <dbReference type="SAM" id="SignalP"/>
    </source>
</evidence>
<dbReference type="InterPro" id="IPR007497">
    <property type="entry name" value="SIMPL/DUF541"/>
</dbReference>
<dbReference type="Gene3D" id="3.30.110.170">
    <property type="entry name" value="Protein of unknown function (DUF541), domain 1"/>
    <property type="match status" value="1"/>
</dbReference>
<feature type="signal peptide" evidence="1">
    <location>
        <begin position="1"/>
        <end position="24"/>
    </location>
</feature>
<keyword evidence="3" id="KW-1185">Reference proteome</keyword>
<dbReference type="Gene3D" id="3.30.70.2970">
    <property type="entry name" value="Protein of unknown function (DUF541), domain 2"/>
    <property type="match status" value="1"/>
</dbReference>
<reference evidence="2 3" key="1">
    <citation type="submission" date="2015-12" db="EMBL/GenBank/DDBJ databases">
        <title>Genome sequence of the marine Rhodobacteraceae strain O3.65, Candidatus Tritonibacter horizontis.</title>
        <authorList>
            <person name="Poehlein A."/>
            <person name="Giebel H.A."/>
            <person name="Voget S."/>
            <person name="Brinkhoff T."/>
        </authorList>
    </citation>
    <scope>NUCLEOTIDE SEQUENCE [LARGE SCALE GENOMIC DNA]</scope>
    <source>
        <strain evidence="2 3">O3.65</strain>
    </source>
</reference>
<dbReference type="OrthoDB" id="9813144at2"/>
<feature type="chain" id="PRO_5007288683" evidence="1">
    <location>
        <begin position="25"/>
        <end position="239"/>
    </location>
</feature>
<accession>A0A132C0C6</accession>
<dbReference type="Pfam" id="PF04402">
    <property type="entry name" value="SIMPL"/>
    <property type="match status" value="1"/>
</dbReference>
<name>A0A132C0C6_9RHOB</name>
<organism evidence="2 3">
    <name type="scientific">Tritonibacter horizontis</name>
    <dbReference type="NCBI Taxonomy" id="1768241"/>
    <lineage>
        <taxon>Bacteria</taxon>
        <taxon>Pseudomonadati</taxon>
        <taxon>Pseudomonadota</taxon>
        <taxon>Alphaproteobacteria</taxon>
        <taxon>Rhodobacterales</taxon>
        <taxon>Paracoccaceae</taxon>
        <taxon>Tritonibacter</taxon>
    </lineage>
</organism>
<dbReference type="PANTHER" id="PTHR34387">
    <property type="entry name" value="SLR1258 PROTEIN"/>
    <property type="match status" value="1"/>
</dbReference>
<dbReference type="GO" id="GO:0006974">
    <property type="term" value="P:DNA damage response"/>
    <property type="evidence" value="ECO:0007669"/>
    <property type="project" value="TreeGrafter"/>
</dbReference>
<dbReference type="Proteomes" id="UP000068382">
    <property type="component" value="Unassembled WGS sequence"/>
</dbReference>
<sequence>MLHPKPMALLLAGLVALAPLSAQAEKSRRLSVTGEASKEVVPDTAVISLGVRAQSDEAGEAMELVSVSMNEVMASLQDSGIAGDDIQTQQISMHPVWSEIRRDGAYEQTITGFEASNIVMVTLDDLGTMGGVLDDVLRAGANEFRGISFSYSEQDAAEDDLRSAAVEDAIDKARQLAAAAGMELGLVRQIQDGAADGGGGRMMATEMARSSDMPIAPGAITLRHSVSMIFDLKKPSKPK</sequence>
<dbReference type="AlphaFoldDB" id="A0A132C0C6"/>
<dbReference type="EMBL" id="LPUY01000035">
    <property type="protein sequence ID" value="KUP94029.1"/>
    <property type="molecule type" value="Genomic_DNA"/>
</dbReference>
<comment type="caution">
    <text evidence="2">The sequence shown here is derived from an EMBL/GenBank/DDBJ whole genome shotgun (WGS) entry which is preliminary data.</text>
</comment>
<evidence type="ECO:0000313" key="3">
    <source>
        <dbReference type="Proteomes" id="UP000068382"/>
    </source>
</evidence>